<dbReference type="EMBL" id="VFPQ01000001">
    <property type="protein sequence ID" value="TQM76888.1"/>
    <property type="molecule type" value="Genomic_DNA"/>
</dbReference>
<organism evidence="2 3">
    <name type="scientific">Thermopolyspora flexuosa</name>
    <dbReference type="NCBI Taxonomy" id="103836"/>
    <lineage>
        <taxon>Bacteria</taxon>
        <taxon>Bacillati</taxon>
        <taxon>Actinomycetota</taxon>
        <taxon>Actinomycetes</taxon>
        <taxon>Streptosporangiales</taxon>
        <taxon>Streptosporangiaceae</taxon>
        <taxon>Thermopolyspora</taxon>
    </lineage>
</organism>
<feature type="transmembrane region" description="Helical" evidence="1">
    <location>
        <begin position="180"/>
        <end position="206"/>
    </location>
</feature>
<sequence length="313" mass="34478">MPRRAGTRGGETDRNTQAGELPRLWQLLLPIVAPTTVLAALMIYLGSVWVNARLRHYGLTPDVLDLSPQDYMLQSPDATFRPLLWPLLAIVLLGPPYVLFLSRIAGHATAARRVAWAATGLGVLACLLGFPGTVEVVRYNVAFPVVPLSILVGVLLLALARRLHTLTGRGALRLRAEAPLLYTFWSVALVCVLALTLIWGVAYYVLGEADASARAVLSDPYGLPRAVVYAPERLHIEGDGVTETALRQTRGEAARYRYRYEGLRLLIHANDRFFLIPVCAAGDRPPRAIALPDHESIRVDLFRPDRRRDPGCP</sequence>
<reference evidence="2 3" key="1">
    <citation type="submission" date="2019-06" db="EMBL/GenBank/DDBJ databases">
        <title>Sequencing the genomes of 1000 actinobacteria strains.</title>
        <authorList>
            <person name="Klenk H.-P."/>
        </authorList>
    </citation>
    <scope>NUCLEOTIDE SEQUENCE [LARGE SCALE GENOMIC DNA]</scope>
    <source>
        <strain evidence="2 3">DSM 43186</strain>
    </source>
</reference>
<feature type="transmembrane region" description="Helical" evidence="1">
    <location>
        <begin position="83"/>
        <end position="102"/>
    </location>
</feature>
<dbReference type="OrthoDB" id="4350047at2"/>
<protein>
    <submittedName>
        <fullName evidence="2">Uncharacterized protein</fullName>
    </submittedName>
</protein>
<feature type="transmembrane region" description="Helical" evidence="1">
    <location>
        <begin position="139"/>
        <end position="159"/>
    </location>
</feature>
<gene>
    <name evidence="2" type="ORF">FHX40_3639</name>
</gene>
<evidence type="ECO:0000256" key="1">
    <source>
        <dbReference type="SAM" id="Phobius"/>
    </source>
</evidence>
<evidence type="ECO:0000313" key="2">
    <source>
        <dbReference type="EMBL" id="TQM76888.1"/>
    </source>
</evidence>
<keyword evidence="1" id="KW-0812">Transmembrane</keyword>
<keyword evidence="3" id="KW-1185">Reference proteome</keyword>
<dbReference type="RefSeq" id="WP_142260703.1">
    <property type="nucleotide sequence ID" value="NZ_BMPV01000005.1"/>
</dbReference>
<accession>A0A543J255</accession>
<feature type="transmembrane region" description="Helical" evidence="1">
    <location>
        <begin position="114"/>
        <end position="133"/>
    </location>
</feature>
<keyword evidence="1" id="KW-1133">Transmembrane helix</keyword>
<keyword evidence="1" id="KW-0472">Membrane</keyword>
<name>A0A543J255_9ACTN</name>
<dbReference type="AlphaFoldDB" id="A0A543J255"/>
<feature type="transmembrane region" description="Helical" evidence="1">
    <location>
        <begin position="24"/>
        <end position="45"/>
    </location>
</feature>
<dbReference type="Proteomes" id="UP000319213">
    <property type="component" value="Unassembled WGS sequence"/>
</dbReference>
<evidence type="ECO:0000313" key="3">
    <source>
        <dbReference type="Proteomes" id="UP000319213"/>
    </source>
</evidence>
<proteinExistence type="predicted"/>
<comment type="caution">
    <text evidence="2">The sequence shown here is derived from an EMBL/GenBank/DDBJ whole genome shotgun (WGS) entry which is preliminary data.</text>
</comment>